<proteinExistence type="predicted"/>
<gene>
    <name evidence="2" type="ORF">COU46_00890</name>
</gene>
<dbReference type="AlphaFoldDB" id="A0A2H0TG77"/>
<comment type="caution">
    <text evidence="2">The sequence shown here is derived from an EMBL/GenBank/DDBJ whole genome shotgun (WGS) entry which is preliminary data.</text>
</comment>
<feature type="domain" description="Methyltransferase" evidence="1">
    <location>
        <begin position="16"/>
        <end position="155"/>
    </location>
</feature>
<evidence type="ECO:0000313" key="2">
    <source>
        <dbReference type="EMBL" id="PIR70559.1"/>
    </source>
</evidence>
<dbReference type="EMBL" id="PFCN01000012">
    <property type="protein sequence ID" value="PIR70559.1"/>
    <property type="molecule type" value="Genomic_DNA"/>
</dbReference>
<sequence length="177" mass="20171">MDFIKPEIVIEEAKLEEGMLVADFGCGPGFYTILAAKALGHTGKVYAFDIRKEMLEIVRSKAKASRLLNIETIHADLETLYGSQLKEDLLDRVIISNIIFQSDNKKGMIAESYRILKPRGMAVVIDWEPTSKLLLKIQKDRAIDKQKMKDLFESQGFTLAKEFYAGEHHYGMVFRKP</sequence>
<dbReference type="Proteomes" id="UP000229383">
    <property type="component" value="Unassembled WGS sequence"/>
</dbReference>
<dbReference type="InterPro" id="IPR029063">
    <property type="entry name" value="SAM-dependent_MTases_sf"/>
</dbReference>
<name>A0A2H0TG77_9BACT</name>
<dbReference type="CDD" id="cd02440">
    <property type="entry name" value="AdoMet_MTases"/>
    <property type="match status" value="1"/>
</dbReference>
<protein>
    <recommendedName>
        <fullName evidence="1">Methyltransferase domain-containing protein</fullName>
    </recommendedName>
</protein>
<organism evidence="2 3">
    <name type="scientific">Candidatus Niyogibacteria bacterium CG10_big_fil_rev_8_21_14_0_10_42_19</name>
    <dbReference type="NCBI Taxonomy" id="1974725"/>
    <lineage>
        <taxon>Bacteria</taxon>
        <taxon>Candidatus Niyogiibacteriota</taxon>
    </lineage>
</organism>
<dbReference type="Gene3D" id="3.40.50.150">
    <property type="entry name" value="Vaccinia Virus protein VP39"/>
    <property type="match status" value="1"/>
</dbReference>
<dbReference type="PANTHER" id="PTHR45128:SF1">
    <property type="entry name" value="S-ADENOSYLMETHIONINE-DEPENDENT METHYLTRANSFERASE RV2258C"/>
    <property type="match status" value="1"/>
</dbReference>
<dbReference type="SUPFAM" id="SSF53335">
    <property type="entry name" value="S-adenosyl-L-methionine-dependent methyltransferases"/>
    <property type="match status" value="1"/>
</dbReference>
<reference evidence="3" key="1">
    <citation type="submission" date="2017-09" db="EMBL/GenBank/DDBJ databases">
        <title>Depth-based differentiation of microbial function through sediment-hosted aquifers and enrichment of novel symbionts in the deep terrestrial subsurface.</title>
        <authorList>
            <person name="Probst A.J."/>
            <person name="Ladd B."/>
            <person name="Jarett J.K."/>
            <person name="Geller-Mcgrath D.E."/>
            <person name="Sieber C.M.K."/>
            <person name="Emerson J.B."/>
            <person name="Anantharaman K."/>
            <person name="Thomas B.C."/>
            <person name="Malmstrom R."/>
            <person name="Stieglmeier M."/>
            <person name="Klingl A."/>
            <person name="Woyke T."/>
            <person name="Ryan C.M."/>
            <person name="Banfield J.F."/>
        </authorList>
    </citation>
    <scope>NUCLEOTIDE SEQUENCE [LARGE SCALE GENOMIC DNA]</scope>
</reference>
<dbReference type="InterPro" id="IPR053173">
    <property type="entry name" value="SAM-binding_MTase"/>
</dbReference>
<dbReference type="InterPro" id="IPR025714">
    <property type="entry name" value="Methyltranfer_dom"/>
</dbReference>
<evidence type="ECO:0000259" key="1">
    <source>
        <dbReference type="Pfam" id="PF13847"/>
    </source>
</evidence>
<accession>A0A2H0TG77</accession>
<dbReference type="Pfam" id="PF13847">
    <property type="entry name" value="Methyltransf_31"/>
    <property type="match status" value="1"/>
</dbReference>
<evidence type="ECO:0000313" key="3">
    <source>
        <dbReference type="Proteomes" id="UP000229383"/>
    </source>
</evidence>
<dbReference type="PANTHER" id="PTHR45128">
    <property type="entry name" value="METHYLTRANSFERASE TYPE 11"/>
    <property type="match status" value="1"/>
</dbReference>